<dbReference type="Pfam" id="PF13877">
    <property type="entry name" value="RPAP3_C"/>
    <property type="match status" value="1"/>
</dbReference>
<evidence type="ECO:0000256" key="1">
    <source>
        <dbReference type="SAM" id="MobiDB-lite"/>
    </source>
</evidence>
<feature type="domain" description="RNA-polymerase II-associated protein 3-like C-terminal" evidence="2">
    <location>
        <begin position="256"/>
        <end position="343"/>
    </location>
</feature>
<gene>
    <name evidence="3" type="ORF">EHUX00137_LOCUS7676</name>
</gene>
<feature type="compositionally biased region" description="Basic residues" evidence="1">
    <location>
        <begin position="16"/>
        <end position="28"/>
    </location>
</feature>
<protein>
    <recommendedName>
        <fullName evidence="2">RNA-polymerase II-associated protein 3-like C-terminal domain-containing protein</fullName>
    </recommendedName>
</protein>
<feature type="compositionally biased region" description="Low complexity" evidence="1">
    <location>
        <begin position="194"/>
        <end position="206"/>
    </location>
</feature>
<dbReference type="Gene3D" id="1.25.40.10">
    <property type="entry name" value="Tetratricopeptide repeat domain"/>
    <property type="match status" value="1"/>
</dbReference>
<feature type="region of interest" description="Disordered" evidence="1">
    <location>
        <begin position="188"/>
        <end position="212"/>
    </location>
</feature>
<dbReference type="InterPro" id="IPR025986">
    <property type="entry name" value="RPAP3-like_C"/>
</dbReference>
<dbReference type="EMBL" id="HBIR01010737">
    <property type="protein sequence ID" value="CAE0534438.1"/>
    <property type="molecule type" value="Transcribed_RNA"/>
</dbReference>
<feature type="compositionally biased region" description="Low complexity" evidence="1">
    <location>
        <begin position="41"/>
        <end position="80"/>
    </location>
</feature>
<dbReference type="SUPFAM" id="SSF48452">
    <property type="entry name" value="TPR-like"/>
    <property type="match status" value="1"/>
</dbReference>
<feature type="region of interest" description="Disordered" evidence="1">
    <location>
        <begin position="10"/>
        <end position="118"/>
    </location>
</feature>
<evidence type="ECO:0000313" key="3">
    <source>
        <dbReference type="EMBL" id="CAE0534438.1"/>
    </source>
</evidence>
<reference evidence="3" key="1">
    <citation type="submission" date="2021-01" db="EMBL/GenBank/DDBJ databases">
        <authorList>
            <person name="Corre E."/>
            <person name="Pelletier E."/>
            <person name="Niang G."/>
            <person name="Scheremetjew M."/>
            <person name="Finn R."/>
            <person name="Kale V."/>
            <person name="Holt S."/>
            <person name="Cochrane G."/>
            <person name="Meng A."/>
            <person name="Brown T."/>
            <person name="Cohen L."/>
        </authorList>
    </citation>
    <scope>NUCLEOTIDE SEQUENCE</scope>
    <source>
        <strain evidence="3">379</strain>
    </source>
</reference>
<dbReference type="AlphaFoldDB" id="A0A7S3RUC8"/>
<organism evidence="3">
    <name type="scientific">Emiliania huxleyi</name>
    <name type="common">Coccolithophore</name>
    <name type="synonym">Pontosphaera huxleyi</name>
    <dbReference type="NCBI Taxonomy" id="2903"/>
    <lineage>
        <taxon>Eukaryota</taxon>
        <taxon>Haptista</taxon>
        <taxon>Haptophyta</taxon>
        <taxon>Prymnesiophyceae</taxon>
        <taxon>Isochrysidales</taxon>
        <taxon>Noelaerhabdaceae</taxon>
        <taxon>Emiliania</taxon>
    </lineage>
</organism>
<name>A0A7S3RUC8_EMIHU</name>
<evidence type="ECO:0000259" key="2">
    <source>
        <dbReference type="Pfam" id="PF13877"/>
    </source>
</evidence>
<sequence length="375" mass="38784">MGRYIALLKLEATRHPVPHPRPRHRHHTSDRAASPLPPAAPSSAASVSATAPTAAPASSAVAASSTASPPTASATAAVSTISRPPRAATQPPIPGPAALEPRPLPTRPQEPAHAVTAAKRCTELAPSFAKGWFRLGAAQRAKGNLSAACDAFAAGLPHASPDEARDLRRQLAEARKALDCVPAGIEEVSPLPSPASSAPEAGKPAPWAAGGDKARGKVDLAKAVQTAKRVAELAPATQAGPDELLSLGYSAFERSFLQLWARGKASSQRDTDLAAYLGQLPRDARGLAAFVGDAMSEETLSAFVLAAERVMLPRDAVAAAAFLGRLASVRRFELLWMFQGKAESTAATNVLRAAVATSGGDEPAREVATKYGVKL</sequence>
<accession>A0A7S3RUC8</accession>
<dbReference type="InterPro" id="IPR011990">
    <property type="entry name" value="TPR-like_helical_dom_sf"/>
</dbReference>
<proteinExistence type="predicted"/>